<keyword evidence="6" id="KW-0406">Ion transport</keyword>
<accession>A0A191ZIF1</accession>
<dbReference type="NCBIfam" id="NF007031">
    <property type="entry name" value="PRK09496.1-2"/>
    <property type="match status" value="1"/>
</dbReference>
<dbReference type="GO" id="GO:0005886">
    <property type="term" value="C:plasma membrane"/>
    <property type="evidence" value="ECO:0007669"/>
    <property type="project" value="InterPro"/>
</dbReference>
<dbReference type="FunFam" id="3.40.50.720:FF:000042">
    <property type="entry name" value="Trk system potassium transporter TrkA"/>
    <property type="match status" value="1"/>
</dbReference>
<keyword evidence="3" id="KW-0633">Potassium transport</keyword>
<dbReference type="Gene3D" id="3.30.70.1450">
    <property type="entry name" value="Regulator of K+ conductance, C-terminal domain"/>
    <property type="match status" value="2"/>
</dbReference>
<dbReference type="NCBIfam" id="NF007039">
    <property type="entry name" value="PRK09496.3-2"/>
    <property type="match status" value="1"/>
</dbReference>
<dbReference type="SUPFAM" id="SSF51735">
    <property type="entry name" value="NAD(P)-binding Rossmann-fold domains"/>
    <property type="match status" value="2"/>
</dbReference>
<proteinExistence type="predicted"/>
<feature type="domain" description="RCK N-terminal" evidence="7">
    <location>
        <begin position="232"/>
        <end position="348"/>
    </location>
</feature>
<keyword evidence="2" id="KW-0813">Transport</keyword>
<dbReference type="AlphaFoldDB" id="A0A191ZIF1"/>
<dbReference type="OrthoDB" id="9775180at2"/>
<dbReference type="InterPro" id="IPR036291">
    <property type="entry name" value="NAD(P)-bd_dom_sf"/>
</dbReference>
<evidence type="ECO:0000256" key="4">
    <source>
        <dbReference type="ARBA" id="ARBA00022958"/>
    </source>
</evidence>
<dbReference type="InterPro" id="IPR036721">
    <property type="entry name" value="RCK_C_sf"/>
</dbReference>
<organism evidence="9 10">
    <name type="scientific">Halothiobacillus diazotrophicus</name>
    <dbReference type="NCBI Taxonomy" id="1860122"/>
    <lineage>
        <taxon>Bacteria</taxon>
        <taxon>Pseudomonadati</taxon>
        <taxon>Pseudomonadota</taxon>
        <taxon>Gammaproteobacteria</taxon>
        <taxon>Chromatiales</taxon>
        <taxon>Halothiobacillaceae</taxon>
        <taxon>Halothiobacillus</taxon>
    </lineage>
</organism>
<feature type="domain" description="RCK C-terminal" evidence="8">
    <location>
        <begin position="368"/>
        <end position="453"/>
    </location>
</feature>
<dbReference type="GO" id="GO:0015079">
    <property type="term" value="F:potassium ion transmembrane transporter activity"/>
    <property type="evidence" value="ECO:0007669"/>
    <property type="project" value="InterPro"/>
</dbReference>
<name>A0A191ZIF1_9GAMM</name>
<evidence type="ECO:0000313" key="9">
    <source>
        <dbReference type="EMBL" id="ANJ67676.1"/>
    </source>
</evidence>
<evidence type="ECO:0000259" key="7">
    <source>
        <dbReference type="PROSITE" id="PS51201"/>
    </source>
</evidence>
<gene>
    <name evidence="9" type="ORF">A9404_10070</name>
</gene>
<dbReference type="InterPro" id="IPR050721">
    <property type="entry name" value="Trk_Ktr_HKT_K-transport"/>
</dbReference>
<dbReference type="Pfam" id="PF02254">
    <property type="entry name" value="TrkA_N"/>
    <property type="match status" value="2"/>
</dbReference>
<evidence type="ECO:0000256" key="3">
    <source>
        <dbReference type="ARBA" id="ARBA00022538"/>
    </source>
</evidence>
<dbReference type="NCBIfam" id="NF007032">
    <property type="entry name" value="PRK09496.1-4"/>
    <property type="match status" value="1"/>
</dbReference>
<dbReference type="PANTHER" id="PTHR43833:SF5">
    <property type="entry name" value="TRK SYSTEM POTASSIUM UPTAKE PROTEIN TRKA"/>
    <property type="match status" value="1"/>
</dbReference>
<keyword evidence="4" id="KW-0630">Potassium</keyword>
<evidence type="ECO:0000256" key="5">
    <source>
        <dbReference type="ARBA" id="ARBA00023027"/>
    </source>
</evidence>
<dbReference type="NCBIfam" id="NF007030">
    <property type="entry name" value="PRK09496.1-1"/>
    <property type="match status" value="1"/>
</dbReference>
<keyword evidence="10" id="KW-1185">Reference proteome</keyword>
<evidence type="ECO:0000256" key="1">
    <source>
        <dbReference type="ARBA" id="ARBA00017378"/>
    </source>
</evidence>
<evidence type="ECO:0000256" key="2">
    <source>
        <dbReference type="ARBA" id="ARBA00022448"/>
    </source>
</evidence>
<evidence type="ECO:0000259" key="8">
    <source>
        <dbReference type="PROSITE" id="PS51202"/>
    </source>
</evidence>
<dbReference type="Pfam" id="PF02080">
    <property type="entry name" value="TrkA_C"/>
    <property type="match status" value="2"/>
</dbReference>
<dbReference type="FunFam" id="3.30.70.1450:FF:000001">
    <property type="entry name" value="Trk system potassium transporter TrkA"/>
    <property type="match status" value="1"/>
</dbReference>
<dbReference type="InterPro" id="IPR006036">
    <property type="entry name" value="K_uptake_TrkA"/>
</dbReference>
<keyword evidence="5" id="KW-0520">NAD</keyword>
<sequence length="458" mass="50030">MKIIILGVGQVGSSLATVLAGEMQNSVTVVDTDAAALGRLQDRLDIRTVQGYGAQPSVLSEAGAADADVLIAVTSSDETNMLACQVAWTLYRTPTKIARIRATDFHDHPALFDNSAIPVDYMISPERLIKDYIARLIEYPDALQVHDFAGGKLRLIGMRADADGPLVGHPIRYLAELLPDVEVRVAAIFRHDASLHPDGSTVIEADDEVFFLSSSENIRKVMSVMRRLDRPYKRIMIAGGGNIGGALAKVLESRYQVKLISNNTEKARKLSAELDHTVVLTGSATDSDLLVEENIEDMDVFLALTNDDEDNILSAMLAKRLGARKVMCIVNRSEYVDLIHMGTIDIALSPHNITIGSLIGRLRRGDVVSVHSLRRGAAESMEIIARGDSKTSRIVGRRVDALTLPPGTTIGAILREDAVLIAHHDTVIEADDHVILFLTDKRHVRDIEQLFAVGFGFF</sequence>
<dbReference type="KEGG" id="haz:A9404_10070"/>
<dbReference type="SUPFAM" id="SSF116726">
    <property type="entry name" value="TrkA C-terminal domain-like"/>
    <property type="match status" value="2"/>
</dbReference>
<dbReference type="InterPro" id="IPR006037">
    <property type="entry name" value="RCK_C"/>
</dbReference>
<dbReference type="Proteomes" id="UP000078596">
    <property type="component" value="Chromosome"/>
</dbReference>
<evidence type="ECO:0000313" key="10">
    <source>
        <dbReference type="Proteomes" id="UP000078596"/>
    </source>
</evidence>
<dbReference type="Gene3D" id="3.40.50.720">
    <property type="entry name" value="NAD(P)-binding Rossmann-like Domain"/>
    <property type="match status" value="2"/>
</dbReference>
<dbReference type="PROSITE" id="PS51201">
    <property type="entry name" value="RCK_N"/>
    <property type="match status" value="2"/>
</dbReference>
<dbReference type="PANTHER" id="PTHR43833">
    <property type="entry name" value="POTASSIUM CHANNEL PROTEIN 2-RELATED-RELATED"/>
    <property type="match status" value="1"/>
</dbReference>
<feature type="domain" description="RCK N-terminal" evidence="7">
    <location>
        <begin position="1"/>
        <end position="123"/>
    </location>
</feature>
<evidence type="ECO:0000256" key="6">
    <source>
        <dbReference type="ARBA" id="ARBA00023065"/>
    </source>
</evidence>
<dbReference type="InterPro" id="IPR003148">
    <property type="entry name" value="RCK_N"/>
</dbReference>
<dbReference type="PRINTS" id="PR00335">
    <property type="entry name" value="KUPTAKETRKA"/>
</dbReference>
<dbReference type="STRING" id="1860122.A9404_10070"/>
<feature type="domain" description="RCK C-terminal" evidence="8">
    <location>
        <begin position="143"/>
        <end position="227"/>
    </location>
</feature>
<dbReference type="RefSeq" id="WP_066101011.1">
    <property type="nucleotide sequence ID" value="NZ_CP016027.1"/>
</dbReference>
<dbReference type="PROSITE" id="PS51202">
    <property type="entry name" value="RCK_C"/>
    <property type="match status" value="2"/>
</dbReference>
<protein>
    <recommendedName>
        <fullName evidence="1">Trk system potassium uptake protein TrkA</fullName>
    </recommendedName>
</protein>
<dbReference type="EMBL" id="CP016027">
    <property type="protein sequence ID" value="ANJ67676.1"/>
    <property type="molecule type" value="Genomic_DNA"/>
</dbReference>
<reference evidence="9 10" key="1">
    <citation type="submission" date="2016-06" db="EMBL/GenBank/DDBJ databases">
        <title>Insight into the functional genes involving in sulfur oxidation in Pearl River water.</title>
        <authorList>
            <person name="Luo J."/>
            <person name="Tan X."/>
            <person name="Lin W."/>
        </authorList>
    </citation>
    <scope>NUCLEOTIDE SEQUENCE [LARGE SCALE GENOMIC DNA]</scope>
    <source>
        <strain evidence="9 10">LS2</strain>
    </source>
</reference>